<dbReference type="GeneID" id="110346310"/>
<dbReference type="RefSeq" id="XP_021102522.1">
    <property type="nucleotide sequence ID" value="XM_021246863.1"/>
</dbReference>
<reference evidence="4" key="1">
    <citation type="submission" date="2025-08" db="UniProtKB">
        <authorList>
            <consortium name="RefSeq"/>
        </authorList>
    </citation>
    <scope>IDENTIFICATION</scope>
</reference>
<accession>A0AAX6RXL3</accession>
<evidence type="ECO:0000313" key="3">
    <source>
        <dbReference type="Proteomes" id="UP000694906"/>
    </source>
</evidence>
<evidence type="ECO:0000313" key="4">
    <source>
        <dbReference type="RefSeq" id="XP_021102522.1"/>
    </source>
</evidence>
<protein>
    <submittedName>
        <fullName evidence="4">Methyl-CpG-binding domain protein 3-like 5</fullName>
    </submittedName>
</protein>
<evidence type="ECO:0000259" key="2">
    <source>
        <dbReference type="Pfam" id="PF16564"/>
    </source>
</evidence>
<keyword evidence="3" id="KW-1185">Reference proteome</keyword>
<feature type="domain" description="Methyl-CpG-binding" evidence="2">
    <location>
        <begin position="6"/>
        <end position="66"/>
    </location>
</feature>
<sequence length="129" mass="14113">MSCGSVLKAKRRAAGGCALHVGLTSCVFLRPVTLITTHPGNEVRYGPHEEKLEEPQQLCASWRLPEVKQQVISANIQRQAQKVKRDRERLAKALSADSLASEAERLSGQEERAEIQMETGEGAAGDSEM</sequence>
<dbReference type="Proteomes" id="UP000694906">
    <property type="component" value="Unplaced"/>
</dbReference>
<proteinExistence type="predicted"/>
<organism evidence="3 4">
    <name type="scientific">Heterocephalus glaber</name>
    <name type="common">Naked mole rat</name>
    <dbReference type="NCBI Taxonomy" id="10181"/>
    <lineage>
        <taxon>Eukaryota</taxon>
        <taxon>Metazoa</taxon>
        <taxon>Chordata</taxon>
        <taxon>Craniata</taxon>
        <taxon>Vertebrata</taxon>
        <taxon>Euteleostomi</taxon>
        <taxon>Mammalia</taxon>
        <taxon>Eutheria</taxon>
        <taxon>Euarchontoglires</taxon>
        <taxon>Glires</taxon>
        <taxon>Rodentia</taxon>
        <taxon>Hystricomorpha</taxon>
        <taxon>Bathyergidae</taxon>
        <taxon>Heterocephalus</taxon>
    </lineage>
</organism>
<dbReference type="Pfam" id="PF16564">
    <property type="entry name" value="MBDa"/>
    <property type="match status" value="1"/>
</dbReference>
<gene>
    <name evidence="4" type="primary">LOC110346310</name>
</gene>
<dbReference type="AlphaFoldDB" id="A0AAX6RXL3"/>
<evidence type="ECO:0000256" key="1">
    <source>
        <dbReference type="SAM" id="MobiDB-lite"/>
    </source>
</evidence>
<feature type="region of interest" description="Disordered" evidence="1">
    <location>
        <begin position="100"/>
        <end position="129"/>
    </location>
</feature>
<feature type="compositionally biased region" description="Basic and acidic residues" evidence="1">
    <location>
        <begin position="102"/>
        <end position="115"/>
    </location>
</feature>
<name>A0AAX6RXL3_HETGA</name>
<dbReference type="InterPro" id="IPR032343">
    <property type="entry name" value="MBD2/MBD3_p55-bd"/>
</dbReference>